<evidence type="ECO:0000256" key="1">
    <source>
        <dbReference type="ARBA" id="ARBA00022659"/>
    </source>
</evidence>
<protein>
    <recommendedName>
        <fullName evidence="7">Sushi domain-containing protein</fullName>
    </recommendedName>
</protein>
<evidence type="ECO:0000313" key="8">
    <source>
        <dbReference type="EMBL" id="CAL4238795.1"/>
    </source>
</evidence>
<keyword evidence="4 6" id="KW-1015">Disulfide bond</keyword>
<dbReference type="InterPro" id="IPR016187">
    <property type="entry name" value="CTDL_fold"/>
</dbReference>
<dbReference type="InterPro" id="IPR035976">
    <property type="entry name" value="Sushi/SCR/CCP_sf"/>
</dbReference>
<dbReference type="SUPFAM" id="SSF56436">
    <property type="entry name" value="C-type lectin-like"/>
    <property type="match status" value="1"/>
</dbReference>
<dbReference type="SUPFAM" id="SSF57535">
    <property type="entry name" value="Complement control module/SCR domain"/>
    <property type="match status" value="1"/>
</dbReference>
<dbReference type="CDD" id="cd00033">
    <property type="entry name" value="CCP"/>
    <property type="match status" value="1"/>
</dbReference>
<dbReference type="PANTHER" id="PTHR46393:SF7">
    <property type="entry name" value="COMPLEMENT C2"/>
    <property type="match status" value="1"/>
</dbReference>
<dbReference type="Gene3D" id="2.10.70.10">
    <property type="entry name" value="Complement Module, domain 1"/>
    <property type="match status" value="1"/>
</dbReference>
<evidence type="ECO:0000256" key="6">
    <source>
        <dbReference type="PROSITE-ProRule" id="PRU00302"/>
    </source>
</evidence>
<keyword evidence="2" id="KW-0732">Signal</keyword>
<dbReference type="InterPro" id="IPR000436">
    <property type="entry name" value="Sushi_SCR_CCP_dom"/>
</dbReference>
<keyword evidence="5" id="KW-0325">Glycoprotein</keyword>
<accession>A0AAV2SU74</accession>
<name>A0AAV2SU74_MEGNR</name>
<keyword evidence="3" id="KW-0677">Repeat</keyword>
<evidence type="ECO:0000256" key="4">
    <source>
        <dbReference type="ARBA" id="ARBA00023157"/>
    </source>
</evidence>
<dbReference type="AlphaFoldDB" id="A0AAV2SU74"/>
<dbReference type="PANTHER" id="PTHR46393">
    <property type="entry name" value="SUSHI DOMAIN-CONTAINING PROTEIN"/>
    <property type="match status" value="1"/>
</dbReference>
<dbReference type="Pfam" id="PF00084">
    <property type="entry name" value="Sushi"/>
    <property type="match status" value="1"/>
</dbReference>
<dbReference type="PROSITE" id="PS00615">
    <property type="entry name" value="C_TYPE_LECTIN_1"/>
    <property type="match status" value="1"/>
</dbReference>
<comment type="caution">
    <text evidence="8">The sequence shown here is derived from an EMBL/GenBank/DDBJ whole genome shotgun (WGS) entry which is preliminary data.</text>
</comment>
<dbReference type="InterPro" id="IPR018378">
    <property type="entry name" value="C-type_lectin_CS"/>
</dbReference>
<feature type="domain" description="Sushi" evidence="7">
    <location>
        <begin position="71"/>
        <end position="128"/>
    </location>
</feature>
<evidence type="ECO:0000256" key="5">
    <source>
        <dbReference type="ARBA" id="ARBA00023180"/>
    </source>
</evidence>
<organism evidence="8 9">
    <name type="scientific">Meganyctiphanes norvegica</name>
    <name type="common">Northern krill</name>
    <name type="synonym">Thysanopoda norvegica</name>
    <dbReference type="NCBI Taxonomy" id="48144"/>
    <lineage>
        <taxon>Eukaryota</taxon>
        <taxon>Metazoa</taxon>
        <taxon>Ecdysozoa</taxon>
        <taxon>Arthropoda</taxon>
        <taxon>Crustacea</taxon>
        <taxon>Multicrustacea</taxon>
        <taxon>Malacostraca</taxon>
        <taxon>Eumalacostraca</taxon>
        <taxon>Eucarida</taxon>
        <taxon>Euphausiacea</taxon>
        <taxon>Euphausiidae</taxon>
        <taxon>Meganyctiphanes</taxon>
    </lineage>
</organism>
<dbReference type="PROSITE" id="PS50923">
    <property type="entry name" value="SUSHI"/>
    <property type="match status" value="1"/>
</dbReference>
<feature type="non-terminal residue" evidence="8">
    <location>
        <position position="128"/>
    </location>
</feature>
<feature type="disulfide bond" evidence="6">
    <location>
        <begin position="99"/>
        <end position="126"/>
    </location>
</feature>
<dbReference type="Proteomes" id="UP001497623">
    <property type="component" value="Unassembled WGS sequence"/>
</dbReference>
<evidence type="ECO:0000259" key="7">
    <source>
        <dbReference type="PROSITE" id="PS50923"/>
    </source>
</evidence>
<dbReference type="InterPro" id="IPR016186">
    <property type="entry name" value="C-type_lectin-like/link_sf"/>
</dbReference>
<sequence>MGPVKEAVVINIEEKLITNTMIKKPLWGPRQPNNYNRKQNCAVLDGGSSWLWNDVGCHLNNIHWICQFKPRVCGSPDRNENTTISNHNFTRGSVISYDCLEGHQMLNDTNRTCLNTGLWSGAAPTCKY</sequence>
<dbReference type="Gene3D" id="3.10.100.10">
    <property type="entry name" value="Mannose-Binding Protein A, subunit A"/>
    <property type="match status" value="1"/>
</dbReference>
<comment type="caution">
    <text evidence="6">Lacks conserved residue(s) required for the propagation of feature annotation.</text>
</comment>
<dbReference type="EMBL" id="CAXKWB010124425">
    <property type="protein sequence ID" value="CAL4238795.1"/>
    <property type="molecule type" value="Genomic_DNA"/>
</dbReference>
<dbReference type="SMART" id="SM00032">
    <property type="entry name" value="CCP"/>
    <property type="match status" value="1"/>
</dbReference>
<evidence type="ECO:0000256" key="2">
    <source>
        <dbReference type="ARBA" id="ARBA00022729"/>
    </source>
</evidence>
<keyword evidence="9" id="KW-1185">Reference proteome</keyword>
<proteinExistence type="predicted"/>
<keyword evidence="1 6" id="KW-0768">Sushi</keyword>
<evidence type="ECO:0000313" key="9">
    <source>
        <dbReference type="Proteomes" id="UP001497623"/>
    </source>
</evidence>
<evidence type="ECO:0000256" key="3">
    <source>
        <dbReference type="ARBA" id="ARBA00022737"/>
    </source>
</evidence>
<reference evidence="8 9" key="1">
    <citation type="submission" date="2024-05" db="EMBL/GenBank/DDBJ databases">
        <authorList>
            <person name="Wallberg A."/>
        </authorList>
    </citation>
    <scope>NUCLEOTIDE SEQUENCE [LARGE SCALE GENOMIC DNA]</scope>
</reference>
<gene>
    <name evidence="8" type="ORF">MNOR_LOCUS40483</name>
</gene>